<reference evidence="2" key="1">
    <citation type="submission" date="2020-05" db="EMBL/GenBank/DDBJ databases">
        <authorList>
            <person name="Chiriac C."/>
            <person name="Salcher M."/>
            <person name="Ghai R."/>
            <person name="Kavagutti S V."/>
        </authorList>
    </citation>
    <scope>NUCLEOTIDE SEQUENCE</scope>
</reference>
<dbReference type="EMBL" id="CAFBNV010000041">
    <property type="protein sequence ID" value="CAB4964767.1"/>
    <property type="molecule type" value="Genomic_DNA"/>
</dbReference>
<feature type="region of interest" description="Disordered" evidence="1">
    <location>
        <begin position="1"/>
        <end position="25"/>
    </location>
</feature>
<protein>
    <submittedName>
        <fullName evidence="2">Unannotated protein</fullName>
    </submittedName>
</protein>
<name>A0A6J7L9Q9_9ZZZZ</name>
<gene>
    <name evidence="2" type="ORF">UFOPK3883_00621</name>
</gene>
<organism evidence="2">
    <name type="scientific">freshwater metagenome</name>
    <dbReference type="NCBI Taxonomy" id="449393"/>
    <lineage>
        <taxon>unclassified sequences</taxon>
        <taxon>metagenomes</taxon>
        <taxon>ecological metagenomes</taxon>
    </lineage>
</organism>
<proteinExistence type="predicted"/>
<sequence>MVSDGNLEPHLFPSGANEDGPVLPWQPPITFGQTTKYLSVSNGRPGPTICGHQPLTSAQPVKAWFTNIALSPVEFNLPQL</sequence>
<dbReference type="AlphaFoldDB" id="A0A6J7L9Q9"/>
<accession>A0A6J7L9Q9</accession>
<evidence type="ECO:0000313" key="2">
    <source>
        <dbReference type="EMBL" id="CAB4964767.1"/>
    </source>
</evidence>
<evidence type="ECO:0000256" key="1">
    <source>
        <dbReference type="SAM" id="MobiDB-lite"/>
    </source>
</evidence>